<accession>A0A8J2L5R9</accession>
<organism evidence="1 2">
    <name type="scientific">Allacma fusca</name>
    <dbReference type="NCBI Taxonomy" id="39272"/>
    <lineage>
        <taxon>Eukaryota</taxon>
        <taxon>Metazoa</taxon>
        <taxon>Ecdysozoa</taxon>
        <taxon>Arthropoda</taxon>
        <taxon>Hexapoda</taxon>
        <taxon>Collembola</taxon>
        <taxon>Symphypleona</taxon>
        <taxon>Sminthuridae</taxon>
        <taxon>Allacma</taxon>
    </lineage>
</organism>
<keyword evidence="2" id="KW-1185">Reference proteome</keyword>
<dbReference type="Proteomes" id="UP000708208">
    <property type="component" value="Unassembled WGS sequence"/>
</dbReference>
<dbReference type="AlphaFoldDB" id="A0A8J2L5R9"/>
<name>A0A8J2L5R9_9HEXA</name>
<evidence type="ECO:0000313" key="1">
    <source>
        <dbReference type="EMBL" id="CAG7829233.1"/>
    </source>
</evidence>
<evidence type="ECO:0008006" key="3">
    <source>
        <dbReference type="Google" id="ProtNLM"/>
    </source>
</evidence>
<protein>
    <recommendedName>
        <fullName evidence="3">CRAL-TRIO domain-containing protein</fullName>
    </recommendedName>
</protein>
<feature type="non-terminal residue" evidence="1">
    <location>
        <position position="1"/>
    </location>
</feature>
<gene>
    <name evidence="1" type="ORF">AFUS01_LOCUS39107</name>
</gene>
<sequence length="87" mass="10180">IKYLIEYFSKFEKVFDKISYGFLINVATVSNQFVNLMKAFMANIFERVEVYGTNSKLWIPRLLRKIPRDQLPLKYGGIASHKPVVVH</sequence>
<comment type="caution">
    <text evidence="1">The sequence shown here is derived from an EMBL/GenBank/DDBJ whole genome shotgun (WGS) entry which is preliminary data.</text>
</comment>
<dbReference type="EMBL" id="CAJVCH010550636">
    <property type="protein sequence ID" value="CAG7829233.1"/>
    <property type="molecule type" value="Genomic_DNA"/>
</dbReference>
<evidence type="ECO:0000313" key="2">
    <source>
        <dbReference type="Proteomes" id="UP000708208"/>
    </source>
</evidence>
<dbReference type="OrthoDB" id="1434354at2759"/>
<proteinExistence type="predicted"/>
<reference evidence="1" key="1">
    <citation type="submission" date="2021-06" db="EMBL/GenBank/DDBJ databases">
        <authorList>
            <person name="Hodson N. C."/>
            <person name="Mongue J. A."/>
            <person name="Jaron S. K."/>
        </authorList>
    </citation>
    <scope>NUCLEOTIDE SEQUENCE</scope>
</reference>